<evidence type="ECO:0000313" key="1">
    <source>
        <dbReference type="EMBL" id="JAD56983.1"/>
    </source>
</evidence>
<protein>
    <submittedName>
        <fullName evidence="1">Uncharacterized protein</fullName>
    </submittedName>
</protein>
<reference evidence="1" key="2">
    <citation type="journal article" date="2015" name="Data Brief">
        <title>Shoot transcriptome of the giant reed, Arundo donax.</title>
        <authorList>
            <person name="Barrero R.A."/>
            <person name="Guerrero F.D."/>
            <person name="Moolhuijzen P."/>
            <person name="Goolsby J.A."/>
            <person name="Tidwell J."/>
            <person name="Bellgard S.E."/>
            <person name="Bellgard M.I."/>
        </authorList>
    </citation>
    <scope>NUCLEOTIDE SEQUENCE</scope>
    <source>
        <tissue evidence="1">Shoot tissue taken approximately 20 cm above the soil surface</tissue>
    </source>
</reference>
<reference evidence="1" key="1">
    <citation type="submission" date="2014-09" db="EMBL/GenBank/DDBJ databases">
        <authorList>
            <person name="Magalhaes I.L.F."/>
            <person name="Oliveira U."/>
            <person name="Santos F.R."/>
            <person name="Vidigal T.H.D.A."/>
            <person name="Brescovit A.D."/>
            <person name="Santos A.J."/>
        </authorList>
    </citation>
    <scope>NUCLEOTIDE SEQUENCE</scope>
    <source>
        <tissue evidence="1">Shoot tissue taken approximately 20 cm above the soil surface</tissue>
    </source>
</reference>
<dbReference type="EMBL" id="GBRH01240912">
    <property type="protein sequence ID" value="JAD56983.1"/>
    <property type="molecule type" value="Transcribed_RNA"/>
</dbReference>
<dbReference type="AlphaFoldDB" id="A0A0A9B4A3"/>
<accession>A0A0A9B4A3</accession>
<proteinExistence type="predicted"/>
<sequence>MLAPFPSHLISMISKTVVHGLITNSQPLII</sequence>
<name>A0A0A9B4A3_ARUDO</name>
<organism evidence="1">
    <name type="scientific">Arundo donax</name>
    <name type="common">Giant reed</name>
    <name type="synonym">Donax arundinaceus</name>
    <dbReference type="NCBI Taxonomy" id="35708"/>
    <lineage>
        <taxon>Eukaryota</taxon>
        <taxon>Viridiplantae</taxon>
        <taxon>Streptophyta</taxon>
        <taxon>Embryophyta</taxon>
        <taxon>Tracheophyta</taxon>
        <taxon>Spermatophyta</taxon>
        <taxon>Magnoliopsida</taxon>
        <taxon>Liliopsida</taxon>
        <taxon>Poales</taxon>
        <taxon>Poaceae</taxon>
        <taxon>PACMAD clade</taxon>
        <taxon>Arundinoideae</taxon>
        <taxon>Arundineae</taxon>
        <taxon>Arundo</taxon>
    </lineage>
</organism>